<sequence>MKRRILSAAAVAFVSMMLNAQQIKFEEYKLPNGMHVILHQDNTAPVVTTGVMYHVGAKDEDPGRSGFAHFFEHLLFEGTANIKRGDWFKVVSSNGGTNNANTSNDRTYYYETFPSNNEQLGLWMEAERLRSGVINQIGVDTQREVVKEEKRLRMDNQPYGNIMTALQTNLFSKHPYRWTTIGSMEDLNAAKLEEFQNFYKKYYVPNNAVLVVAGDINPEQTKKWIQEYYGSIPKGTVYPKNYAKEDPITTQKEVTVTDKNIQLPAYVFAYRTPGAKERDAYILNMVSAYLSAGKSSVLYKKLVDEEKKALQVQAFSQGLEDYGIFGFFAIPMGATSKEVLQKDIDAEIKKMQTSMISEEDYQKLQNQFENNFVNSNSSIQGIAHSLVHNYMLMGDTNLINKEIDIYRGITRQDIMNAAKKYLSPNQRVVLNYVPEAK</sequence>
<dbReference type="EMBL" id="JACEUX010000001">
    <property type="protein sequence ID" value="MBA5246640.1"/>
    <property type="molecule type" value="Genomic_DNA"/>
</dbReference>
<dbReference type="EMBL" id="CP059472">
    <property type="protein sequence ID" value="QMS98005.1"/>
    <property type="molecule type" value="Genomic_DNA"/>
</dbReference>
<dbReference type="Gene3D" id="3.30.830.10">
    <property type="entry name" value="Metalloenzyme, LuxS/M16 peptidase-like"/>
    <property type="match status" value="2"/>
</dbReference>
<organism evidence="6 7">
    <name type="scientific">Marnyiella aurantia</name>
    <dbReference type="NCBI Taxonomy" id="2758037"/>
    <lineage>
        <taxon>Bacteria</taxon>
        <taxon>Pseudomonadati</taxon>
        <taxon>Bacteroidota</taxon>
        <taxon>Flavobacteriia</taxon>
        <taxon>Flavobacteriales</taxon>
        <taxon>Weeksellaceae</taxon>
        <taxon>Marnyiella</taxon>
    </lineage>
</organism>
<comment type="similarity">
    <text evidence="1">Belongs to the peptidase M16 family.</text>
</comment>
<dbReference type="SUPFAM" id="SSF63411">
    <property type="entry name" value="LuxS/MPP-like metallohydrolase"/>
    <property type="match status" value="2"/>
</dbReference>
<proteinExistence type="inferred from homology"/>
<dbReference type="Pfam" id="PF05193">
    <property type="entry name" value="Peptidase_M16_C"/>
    <property type="match status" value="1"/>
</dbReference>
<dbReference type="Proteomes" id="UP000539710">
    <property type="component" value="Unassembled WGS sequence"/>
</dbReference>
<dbReference type="InterPro" id="IPR011249">
    <property type="entry name" value="Metalloenz_LuxS/M16"/>
</dbReference>
<feature type="signal peptide" evidence="2">
    <location>
        <begin position="1"/>
        <end position="20"/>
    </location>
</feature>
<reference evidence="8" key="3">
    <citation type="submission" date="2020-07" db="EMBL/GenBank/DDBJ databases">
        <title>Flavobacterium sp. xlx-214.</title>
        <authorList>
            <person name="Yang C."/>
        </authorList>
    </citation>
    <scope>NUCLEOTIDE SEQUENCE [LARGE SCALE GENOMIC DNA]</scope>
    <source>
        <strain evidence="8">CX-624</strain>
    </source>
</reference>
<keyword evidence="8" id="KW-1185">Reference proteome</keyword>
<dbReference type="InterPro" id="IPR050361">
    <property type="entry name" value="MPP/UQCRC_Complex"/>
</dbReference>
<reference evidence="5" key="4">
    <citation type="submission" date="2020-07" db="EMBL/GenBank/DDBJ databases">
        <authorList>
            <person name="Yang C."/>
        </authorList>
    </citation>
    <scope>NUCLEOTIDE SEQUENCE</scope>
    <source>
        <strain evidence="5">Cx-624</strain>
    </source>
</reference>
<dbReference type="GO" id="GO:0046872">
    <property type="term" value="F:metal ion binding"/>
    <property type="evidence" value="ECO:0007669"/>
    <property type="project" value="InterPro"/>
</dbReference>
<dbReference type="AlphaFoldDB" id="A0A7D7QK48"/>
<protein>
    <submittedName>
        <fullName evidence="6">Insulinase family protein</fullName>
    </submittedName>
</protein>
<feature type="domain" description="Peptidase M16 C-terminal" evidence="4">
    <location>
        <begin position="192"/>
        <end position="367"/>
    </location>
</feature>
<dbReference type="PANTHER" id="PTHR11851:SF49">
    <property type="entry name" value="MITOCHONDRIAL-PROCESSING PEPTIDASE SUBUNIT ALPHA"/>
    <property type="match status" value="1"/>
</dbReference>
<evidence type="ECO:0000256" key="1">
    <source>
        <dbReference type="ARBA" id="ARBA00007261"/>
    </source>
</evidence>
<feature type="domain" description="Peptidase M16 N-terminal" evidence="3">
    <location>
        <begin position="36"/>
        <end position="174"/>
    </location>
</feature>
<gene>
    <name evidence="6" type="ORF">H1R16_09840</name>
    <name evidence="5" type="ORF">H2507_05625</name>
</gene>
<name>A0A7D7QK48_9FLAO</name>
<reference evidence="7" key="2">
    <citation type="submission" date="2020-07" db="EMBL/GenBank/DDBJ databases">
        <title>Chryseobacterium sp.cx-624.</title>
        <authorList>
            <person name="Yang C."/>
        </authorList>
    </citation>
    <scope>NUCLEOTIDE SEQUENCE [LARGE SCALE GENOMIC DNA]</scope>
    <source>
        <strain evidence="7">cx-624</strain>
    </source>
</reference>
<dbReference type="RefSeq" id="WP_181886709.1">
    <property type="nucleotide sequence ID" value="NZ_CP059472.1"/>
</dbReference>
<reference evidence="6" key="1">
    <citation type="submission" date="2020-07" db="EMBL/GenBank/DDBJ databases">
        <title>Chryseobacterium sp. CX-624.</title>
        <authorList>
            <person name="Yang C."/>
        </authorList>
    </citation>
    <scope>NUCLEOTIDE SEQUENCE</scope>
    <source>
        <strain evidence="6">CX-624</strain>
    </source>
</reference>
<accession>A0A7D7QK48</accession>
<dbReference type="InterPro" id="IPR011765">
    <property type="entry name" value="Pept_M16_N"/>
</dbReference>
<feature type="chain" id="PRO_5044656297" evidence="2">
    <location>
        <begin position="21"/>
        <end position="437"/>
    </location>
</feature>
<evidence type="ECO:0000313" key="7">
    <source>
        <dbReference type="Proteomes" id="UP000515349"/>
    </source>
</evidence>
<dbReference type="InterPro" id="IPR007863">
    <property type="entry name" value="Peptidase_M16_C"/>
</dbReference>
<dbReference type="KEGG" id="cbau:H1R16_09840"/>
<dbReference type="Pfam" id="PF00675">
    <property type="entry name" value="Peptidase_M16"/>
    <property type="match status" value="1"/>
</dbReference>
<evidence type="ECO:0000259" key="4">
    <source>
        <dbReference type="Pfam" id="PF05193"/>
    </source>
</evidence>
<evidence type="ECO:0000313" key="6">
    <source>
        <dbReference type="EMBL" id="QMS98005.1"/>
    </source>
</evidence>
<dbReference type="Proteomes" id="UP000515349">
    <property type="component" value="Chromosome"/>
</dbReference>
<keyword evidence="2" id="KW-0732">Signal</keyword>
<evidence type="ECO:0000256" key="2">
    <source>
        <dbReference type="SAM" id="SignalP"/>
    </source>
</evidence>
<dbReference type="PANTHER" id="PTHR11851">
    <property type="entry name" value="METALLOPROTEASE"/>
    <property type="match status" value="1"/>
</dbReference>
<evidence type="ECO:0000313" key="8">
    <source>
        <dbReference type="Proteomes" id="UP000539710"/>
    </source>
</evidence>
<evidence type="ECO:0000259" key="3">
    <source>
        <dbReference type="Pfam" id="PF00675"/>
    </source>
</evidence>
<evidence type="ECO:0000313" key="5">
    <source>
        <dbReference type="EMBL" id="MBA5246640.1"/>
    </source>
</evidence>